<dbReference type="EMBL" id="FOMQ01000011">
    <property type="protein sequence ID" value="SFD98726.1"/>
    <property type="molecule type" value="Genomic_DNA"/>
</dbReference>
<dbReference type="AlphaFoldDB" id="A0A1I1WUD9"/>
<dbReference type="SUPFAM" id="SSF48452">
    <property type="entry name" value="TPR-like"/>
    <property type="match status" value="1"/>
</dbReference>
<keyword evidence="2" id="KW-1185">Reference proteome</keyword>
<dbReference type="PANTHER" id="PTHR26312:SF87">
    <property type="entry name" value="TETRATRICOPEPTIDE REPEAT PROTEIN 5"/>
    <property type="match status" value="1"/>
</dbReference>
<dbReference type="RefSeq" id="WP_092954255.1">
    <property type="nucleotide sequence ID" value="NZ_FOMQ01000011.1"/>
</dbReference>
<dbReference type="Gene3D" id="3.40.50.1220">
    <property type="entry name" value="TPP-binding domain"/>
    <property type="match status" value="1"/>
</dbReference>
<dbReference type="PANTHER" id="PTHR26312">
    <property type="entry name" value="TETRATRICOPEPTIDE REPEAT PROTEIN 5"/>
    <property type="match status" value="1"/>
</dbReference>
<protein>
    <submittedName>
        <fullName evidence="1">Tetratricopeptide repeat-containing protein</fullName>
    </submittedName>
</protein>
<dbReference type="OrthoDB" id="288285at2"/>
<dbReference type="STRING" id="32040.SAMN04489710_11114"/>
<dbReference type="SUPFAM" id="SSF52467">
    <property type="entry name" value="DHS-like NAD/FAD-binding domain"/>
    <property type="match status" value="1"/>
</dbReference>
<evidence type="ECO:0000313" key="2">
    <source>
        <dbReference type="Proteomes" id="UP000199517"/>
    </source>
</evidence>
<accession>A0A1I1WUD9</accession>
<name>A0A1I1WUD9_9BURK</name>
<reference evidence="2" key="1">
    <citation type="submission" date="2016-10" db="EMBL/GenBank/DDBJ databases">
        <authorList>
            <person name="Varghese N."/>
            <person name="Submissions S."/>
        </authorList>
    </citation>
    <scope>NUCLEOTIDE SEQUENCE [LARGE SCALE GENOMIC DNA]</scope>
    <source>
        <strain evidence="2">DSM 7481</strain>
    </source>
</reference>
<dbReference type="InterPro" id="IPR011990">
    <property type="entry name" value="TPR-like_helical_dom_sf"/>
</dbReference>
<proteinExistence type="predicted"/>
<dbReference type="Pfam" id="PF13289">
    <property type="entry name" value="SIR2_2"/>
    <property type="match status" value="1"/>
</dbReference>
<evidence type="ECO:0000313" key="1">
    <source>
        <dbReference type="EMBL" id="SFD98726.1"/>
    </source>
</evidence>
<dbReference type="Proteomes" id="UP000199517">
    <property type="component" value="Unassembled WGS sequence"/>
</dbReference>
<sequence>MVESPVAEWALDGVLAEMANIHASMKDRQFAFILGSGASFTSGIPTGHHLAERWIKDLHLRECLDSRPLEEWIASCGIGGGQLTLETVAEHYPQIFERRFEGDREAGYAELEAAMEGKSPSLGYSLLAEIIERTRHKVVVTTNFDNLVADALAMHAHQSPLVVAHESLAGFVRPQLRRPLVAKIHRDLFLHPINDTVGVSTLEQGWRIALKKLFQYFTPVVVGYGGNDGSLMDMLLELEEGDIAGRMLWCYREGARPPEKALQVLRKHKGLMVKIAGFDEFMLQLAAKLVEDFDVAAIAERTAKLGQDRAERYRKQASELRETSSRGSVEKQKAGAVLSESVRSGKSWWAWELQAQAAVDLDERNRIYKQGLRLFPRSAGLIGNYANFLGDQRKDYVAAEAMYRKALEIDPDHANNTGNYANFLADQRKDDAAEAMYNKALGLAPTDVDFLANFASALLTRGDDASVKAVVPLVQRLLKLWQPDLSQAVAEGLLYGALVHEIAPDAELADMLGRLKGVLLAGYPKGDWDFSPVSDSILPRLPEPRRQLFSALMEAILDKERLPALDSIESWRELEAIDPFAG</sequence>
<dbReference type="InterPro" id="IPR029035">
    <property type="entry name" value="DHS-like_NAD/FAD-binding_dom"/>
</dbReference>
<dbReference type="Pfam" id="PF14559">
    <property type="entry name" value="TPR_19"/>
    <property type="match status" value="1"/>
</dbReference>
<gene>
    <name evidence="1" type="ORF">SAMN04489710_11114</name>
</gene>
<organism evidence="1 2">
    <name type="scientific">Paracidovorax konjaci</name>
    <dbReference type="NCBI Taxonomy" id="32040"/>
    <lineage>
        <taxon>Bacteria</taxon>
        <taxon>Pseudomonadati</taxon>
        <taxon>Pseudomonadota</taxon>
        <taxon>Betaproteobacteria</taxon>
        <taxon>Burkholderiales</taxon>
        <taxon>Comamonadaceae</taxon>
        <taxon>Paracidovorax</taxon>
    </lineage>
</organism>
<dbReference type="Gene3D" id="1.25.40.10">
    <property type="entry name" value="Tetratricopeptide repeat domain"/>
    <property type="match status" value="1"/>
</dbReference>